<dbReference type="Gene3D" id="1.10.10.10">
    <property type="entry name" value="Winged helix-like DNA-binding domain superfamily/Winged helix DNA-binding domain"/>
    <property type="match status" value="1"/>
</dbReference>
<dbReference type="AlphaFoldDB" id="A0A6N7XGD0"/>
<dbReference type="GO" id="GO:0003677">
    <property type="term" value="F:DNA binding"/>
    <property type="evidence" value="ECO:0007669"/>
    <property type="project" value="UniProtKB-KW"/>
</dbReference>
<dbReference type="PROSITE" id="PS50949">
    <property type="entry name" value="HTH_GNTR"/>
    <property type="match status" value="1"/>
</dbReference>
<evidence type="ECO:0000256" key="2">
    <source>
        <dbReference type="ARBA" id="ARBA00023125"/>
    </source>
</evidence>
<dbReference type="InterPro" id="IPR008920">
    <property type="entry name" value="TF_FadR/GntR_C"/>
</dbReference>
<dbReference type="RefSeq" id="WP_154439174.1">
    <property type="nucleotide sequence ID" value="NZ_JAHLPJ010000001.1"/>
</dbReference>
<organism evidence="5 6">
    <name type="scientific">Tissierella pigra</name>
    <dbReference type="NCBI Taxonomy" id="2607614"/>
    <lineage>
        <taxon>Bacteria</taxon>
        <taxon>Bacillati</taxon>
        <taxon>Bacillota</taxon>
        <taxon>Tissierellia</taxon>
        <taxon>Tissierellales</taxon>
        <taxon>Tissierellaceae</taxon>
        <taxon>Tissierella</taxon>
    </lineage>
</organism>
<evidence type="ECO:0000313" key="5">
    <source>
        <dbReference type="EMBL" id="MSU00756.1"/>
    </source>
</evidence>
<feature type="domain" description="HTH gntR-type" evidence="4">
    <location>
        <begin position="5"/>
        <end position="72"/>
    </location>
</feature>
<dbReference type="SMART" id="SM00345">
    <property type="entry name" value="HTH_GNTR"/>
    <property type="match status" value="1"/>
</dbReference>
<evidence type="ECO:0000256" key="1">
    <source>
        <dbReference type="ARBA" id="ARBA00023015"/>
    </source>
</evidence>
<protein>
    <submittedName>
        <fullName evidence="5">GntR family transcriptional regulator</fullName>
    </submittedName>
</protein>
<dbReference type="EMBL" id="VUNQ01000007">
    <property type="protein sequence ID" value="MSU00756.1"/>
    <property type="molecule type" value="Genomic_DNA"/>
</dbReference>
<keyword evidence="3" id="KW-0804">Transcription</keyword>
<dbReference type="Gene3D" id="1.20.120.530">
    <property type="entry name" value="GntR ligand-binding domain-like"/>
    <property type="match status" value="1"/>
</dbReference>
<dbReference type="Pfam" id="PF00392">
    <property type="entry name" value="GntR"/>
    <property type="match status" value="1"/>
</dbReference>
<dbReference type="InterPro" id="IPR036390">
    <property type="entry name" value="WH_DNA-bd_sf"/>
</dbReference>
<dbReference type="Proteomes" id="UP000469523">
    <property type="component" value="Unassembled WGS sequence"/>
</dbReference>
<dbReference type="SUPFAM" id="SSF46785">
    <property type="entry name" value="Winged helix' DNA-binding domain"/>
    <property type="match status" value="1"/>
</dbReference>
<evidence type="ECO:0000313" key="6">
    <source>
        <dbReference type="Proteomes" id="UP000469523"/>
    </source>
</evidence>
<dbReference type="SUPFAM" id="SSF48008">
    <property type="entry name" value="GntR ligand-binding domain-like"/>
    <property type="match status" value="1"/>
</dbReference>
<evidence type="ECO:0000256" key="3">
    <source>
        <dbReference type="ARBA" id="ARBA00023163"/>
    </source>
</evidence>
<dbReference type="PANTHER" id="PTHR43537:SF5">
    <property type="entry name" value="UXU OPERON TRANSCRIPTIONAL REGULATOR"/>
    <property type="match status" value="1"/>
</dbReference>
<accession>A0A6N7XGD0</accession>
<reference evidence="5 6" key="1">
    <citation type="submission" date="2019-09" db="EMBL/GenBank/DDBJ databases">
        <title>In-depth cultivation of the pig gut microbiome towards novel bacterial diversity and tailored functional studies.</title>
        <authorList>
            <person name="Wylensek D."/>
            <person name="Hitch T.C.A."/>
            <person name="Clavel T."/>
        </authorList>
    </citation>
    <scope>NUCLEOTIDE SEQUENCE [LARGE SCALE GENOMIC DNA]</scope>
    <source>
        <strain evidence="5 6">WCA3-693-APC-4?</strain>
    </source>
</reference>
<keyword evidence="6" id="KW-1185">Reference proteome</keyword>
<dbReference type="InterPro" id="IPR036388">
    <property type="entry name" value="WH-like_DNA-bd_sf"/>
</dbReference>
<proteinExistence type="predicted"/>
<gene>
    <name evidence="5" type="ORF">FYJ83_04650</name>
</gene>
<dbReference type="InterPro" id="IPR000524">
    <property type="entry name" value="Tscrpt_reg_HTH_GntR"/>
</dbReference>
<keyword evidence="2" id="KW-0238">DNA-binding</keyword>
<dbReference type="Pfam" id="PF07729">
    <property type="entry name" value="FCD"/>
    <property type="match status" value="1"/>
</dbReference>
<dbReference type="PANTHER" id="PTHR43537">
    <property type="entry name" value="TRANSCRIPTIONAL REGULATOR, GNTR FAMILY"/>
    <property type="match status" value="1"/>
</dbReference>
<name>A0A6N7XGD0_9FIRM</name>
<dbReference type="GO" id="GO:0003700">
    <property type="term" value="F:DNA-binding transcription factor activity"/>
    <property type="evidence" value="ECO:0007669"/>
    <property type="project" value="InterPro"/>
</dbReference>
<dbReference type="CDD" id="cd07377">
    <property type="entry name" value="WHTH_GntR"/>
    <property type="match status" value="1"/>
</dbReference>
<comment type="caution">
    <text evidence="5">The sequence shown here is derived from an EMBL/GenBank/DDBJ whole genome shotgun (WGS) entry which is preliminary data.</text>
</comment>
<sequence>MTDIKLDTDKIYEILKSRIIHLEYEPGLVLNEVDLAEEFNISRTPIRKVFQLLHSDKLLNIVPRFGAQVTPIDFKQMKYIFEVTRELDPFASRLAVERISEEKVKELEEIMLRFENYDIGKDYQNAINDDEQFHSIILSSCGNPWLQDILTSLHYHTERLWHYCEQYFDSIDLFSHTLGKVLEGIKEKDLDKVEQYAREHIDEFVFKIKKEML</sequence>
<keyword evidence="1" id="KW-0805">Transcription regulation</keyword>
<evidence type="ECO:0000259" key="4">
    <source>
        <dbReference type="PROSITE" id="PS50949"/>
    </source>
</evidence>
<dbReference type="InterPro" id="IPR011711">
    <property type="entry name" value="GntR_C"/>
</dbReference>
<dbReference type="SMART" id="SM00895">
    <property type="entry name" value="FCD"/>
    <property type="match status" value="1"/>
</dbReference>